<evidence type="ECO:0000256" key="1">
    <source>
        <dbReference type="SAM" id="MobiDB-lite"/>
    </source>
</evidence>
<sequence length="92" mass="10838">MGHNLGILPRRKKTKMAHYLTPRSPNIPATPVRERSNQYNRFNFHQGYINTEENFEENFRKPKRPTQSQRSHSHPSESSGSFNNRCPDSKRN</sequence>
<dbReference type="EMBL" id="BGPR01011041">
    <property type="protein sequence ID" value="GBN49310.1"/>
    <property type="molecule type" value="Genomic_DNA"/>
</dbReference>
<gene>
    <name evidence="2" type="ORF">AVEN_171998_1</name>
</gene>
<accession>A0A4Y2PFN7</accession>
<organism evidence="2 3">
    <name type="scientific">Araneus ventricosus</name>
    <name type="common">Orbweaver spider</name>
    <name type="synonym">Epeira ventricosa</name>
    <dbReference type="NCBI Taxonomy" id="182803"/>
    <lineage>
        <taxon>Eukaryota</taxon>
        <taxon>Metazoa</taxon>
        <taxon>Ecdysozoa</taxon>
        <taxon>Arthropoda</taxon>
        <taxon>Chelicerata</taxon>
        <taxon>Arachnida</taxon>
        <taxon>Araneae</taxon>
        <taxon>Araneomorphae</taxon>
        <taxon>Entelegynae</taxon>
        <taxon>Araneoidea</taxon>
        <taxon>Araneidae</taxon>
        <taxon>Araneus</taxon>
    </lineage>
</organism>
<keyword evidence="3" id="KW-1185">Reference proteome</keyword>
<evidence type="ECO:0000313" key="3">
    <source>
        <dbReference type="Proteomes" id="UP000499080"/>
    </source>
</evidence>
<protein>
    <submittedName>
        <fullName evidence="2">Uncharacterized protein</fullName>
    </submittedName>
</protein>
<evidence type="ECO:0000313" key="2">
    <source>
        <dbReference type="EMBL" id="GBN49310.1"/>
    </source>
</evidence>
<feature type="region of interest" description="Disordered" evidence="1">
    <location>
        <begin position="55"/>
        <end position="92"/>
    </location>
</feature>
<feature type="region of interest" description="Disordered" evidence="1">
    <location>
        <begin position="1"/>
        <end position="38"/>
    </location>
</feature>
<reference evidence="2 3" key="1">
    <citation type="journal article" date="2019" name="Sci. Rep.">
        <title>Orb-weaving spider Araneus ventricosus genome elucidates the spidroin gene catalogue.</title>
        <authorList>
            <person name="Kono N."/>
            <person name="Nakamura H."/>
            <person name="Ohtoshi R."/>
            <person name="Moran D.A.P."/>
            <person name="Shinohara A."/>
            <person name="Yoshida Y."/>
            <person name="Fujiwara M."/>
            <person name="Mori M."/>
            <person name="Tomita M."/>
            <person name="Arakawa K."/>
        </authorList>
    </citation>
    <scope>NUCLEOTIDE SEQUENCE [LARGE SCALE GENOMIC DNA]</scope>
</reference>
<name>A0A4Y2PFN7_ARAVE</name>
<dbReference type="AlphaFoldDB" id="A0A4Y2PFN7"/>
<proteinExistence type="predicted"/>
<comment type="caution">
    <text evidence="2">The sequence shown here is derived from an EMBL/GenBank/DDBJ whole genome shotgun (WGS) entry which is preliminary data.</text>
</comment>
<dbReference type="Proteomes" id="UP000499080">
    <property type="component" value="Unassembled WGS sequence"/>
</dbReference>